<dbReference type="GO" id="GO:0046677">
    <property type="term" value="P:response to antibiotic"/>
    <property type="evidence" value="ECO:0007669"/>
    <property type="project" value="TreeGrafter"/>
</dbReference>
<dbReference type="eggNOG" id="COG0845">
    <property type="taxonomic scope" value="Bacteria"/>
</dbReference>
<dbReference type="HOGENOM" id="CLU_018816_2_1_0"/>
<dbReference type="PATRIC" id="fig|1162668.3.peg.1298"/>
<dbReference type="Pfam" id="PF25876">
    <property type="entry name" value="HH_MFP_RND"/>
    <property type="match status" value="1"/>
</dbReference>
<name>I0ING2_LEPFC</name>
<comment type="subcellular location">
    <subcellularLocation>
        <location evidence="1">Cell envelope</location>
    </subcellularLocation>
</comment>
<dbReference type="GO" id="GO:0005886">
    <property type="term" value="C:plasma membrane"/>
    <property type="evidence" value="ECO:0007669"/>
    <property type="project" value="TreeGrafter"/>
</dbReference>
<accession>I0ING2</accession>
<dbReference type="Pfam" id="PF25944">
    <property type="entry name" value="Beta-barrel_RND"/>
    <property type="match status" value="1"/>
</dbReference>
<dbReference type="Proteomes" id="UP000007382">
    <property type="component" value="Chromosome"/>
</dbReference>
<dbReference type="Pfam" id="PF25917">
    <property type="entry name" value="BSH_RND"/>
    <property type="match status" value="1"/>
</dbReference>
<dbReference type="AlphaFoldDB" id="I0ING2"/>
<evidence type="ECO:0000313" key="8">
    <source>
        <dbReference type="Proteomes" id="UP000007382"/>
    </source>
</evidence>
<dbReference type="Pfam" id="PF25967">
    <property type="entry name" value="RND-MFP_C"/>
    <property type="match status" value="1"/>
</dbReference>
<dbReference type="NCBIfam" id="TIGR01730">
    <property type="entry name" value="RND_mfp"/>
    <property type="match status" value="1"/>
</dbReference>
<dbReference type="RefSeq" id="WP_014449301.1">
    <property type="nucleotide sequence ID" value="NC_017094.1"/>
</dbReference>
<protein>
    <submittedName>
        <fullName evidence="7">Putative secretion protein</fullName>
    </submittedName>
</protein>
<feature type="domain" description="Multidrug resistance protein MdtA-like alpha-helical hairpin" evidence="3">
    <location>
        <begin position="114"/>
        <end position="183"/>
    </location>
</feature>
<dbReference type="PANTHER" id="PTHR30158:SF10">
    <property type="entry name" value="CATION EFFLUX PUMP"/>
    <property type="match status" value="1"/>
</dbReference>
<reference evidence="8" key="2">
    <citation type="submission" date="2012-03" db="EMBL/GenBank/DDBJ databases">
        <title>The complete genome sequence of the pioneer microbe on fresh volcanic deposit, Leptospirillum ferrooxidans strain C2-3.</title>
        <authorList>
            <person name="Fujimura R."/>
            <person name="Sato Y."/>
            <person name="Nishizawa T."/>
            <person name="Nanba K."/>
            <person name="Oshima K."/>
            <person name="Hattori M."/>
            <person name="Kamijo T."/>
            <person name="Ohta H."/>
        </authorList>
    </citation>
    <scope>NUCLEOTIDE SEQUENCE [LARGE SCALE GENOMIC DNA]</scope>
    <source>
        <strain evidence="8">C2-3</strain>
    </source>
</reference>
<dbReference type="KEGG" id="lfc:LFE_1118"/>
<dbReference type="InterPro" id="IPR058625">
    <property type="entry name" value="MdtA-like_BSH"/>
</dbReference>
<dbReference type="Gene3D" id="2.40.50.100">
    <property type="match status" value="1"/>
</dbReference>
<dbReference type="InterPro" id="IPR058624">
    <property type="entry name" value="MdtA-like_HH"/>
</dbReference>
<evidence type="ECO:0000256" key="1">
    <source>
        <dbReference type="ARBA" id="ARBA00004196"/>
    </source>
</evidence>
<evidence type="ECO:0000259" key="3">
    <source>
        <dbReference type="Pfam" id="PF25876"/>
    </source>
</evidence>
<dbReference type="InterPro" id="IPR058627">
    <property type="entry name" value="MdtA-like_C"/>
</dbReference>
<evidence type="ECO:0000256" key="2">
    <source>
        <dbReference type="ARBA" id="ARBA00009477"/>
    </source>
</evidence>
<feature type="domain" description="Multidrug resistance protein MdtA-like beta-barrel" evidence="5">
    <location>
        <begin position="218"/>
        <end position="300"/>
    </location>
</feature>
<dbReference type="STRING" id="1162668.LFE_1118"/>
<dbReference type="InterPro" id="IPR058626">
    <property type="entry name" value="MdtA-like_b-barrel"/>
</dbReference>
<feature type="domain" description="Multidrug resistance protein MdtA-like C-terminal permuted SH3" evidence="6">
    <location>
        <begin position="304"/>
        <end position="364"/>
    </location>
</feature>
<dbReference type="PANTHER" id="PTHR30158">
    <property type="entry name" value="ACRA/E-RELATED COMPONENT OF DRUG EFFLUX TRANSPORTER"/>
    <property type="match status" value="1"/>
</dbReference>
<reference evidence="7 8" key="1">
    <citation type="journal article" date="2012" name="J. Bacteriol.">
        <title>Complete Genome Sequence of Leptospirillum ferrooxidans Strain C2-3, Isolated from a Fresh Volcanic Ash Deposit on the Island of Miyake, Japan.</title>
        <authorList>
            <person name="Fujimura R."/>
            <person name="Sato Y."/>
            <person name="Nishizawa T."/>
            <person name="Oshima K."/>
            <person name="Kim S.-W."/>
            <person name="Hattori M."/>
            <person name="Kamijo T."/>
            <person name="Ohta H."/>
        </authorList>
    </citation>
    <scope>NUCLEOTIDE SEQUENCE [LARGE SCALE GENOMIC DNA]</scope>
    <source>
        <strain evidence="7 8">C2-3</strain>
    </source>
</reference>
<dbReference type="EMBL" id="AP012342">
    <property type="protein sequence ID" value="BAM06811.1"/>
    <property type="molecule type" value="Genomic_DNA"/>
</dbReference>
<dbReference type="GO" id="GO:0030313">
    <property type="term" value="C:cell envelope"/>
    <property type="evidence" value="ECO:0007669"/>
    <property type="project" value="UniProtKB-SubCell"/>
</dbReference>
<evidence type="ECO:0000259" key="6">
    <source>
        <dbReference type="Pfam" id="PF25967"/>
    </source>
</evidence>
<organism evidence="7 8">
    <name type="scientific">Leptospirillum ferrooxidans (strain C2-3)</name>
    <dbReference type="NCBI Taxonomy" id="1162668"/>
    <lineage>
        <taxon>Bacteria</taxon>
        <taxon>Pseudomonadati</taxon>
        <taxon>Nitrospirota</taxon>
        <taxon>Nitrospiria</taxon>
        <taxon>Nitrospirales</taxon>
        <taxon>Nitrospiraceae</taxon>
        <taxon>Leptospirillum</taxon>
    </lineage>
</organism>
<dbReference type="OrthoDB" id="9800613at2"/>
<evidence type="ECO:0000313" key="7">
    <source>
        <dbReference type="EMBL" id="BAM06811.1"/>
    </source>
</evidence>
<dbReference type="Gene3D" id="2.40.420.20">
    <property type="match status" value="1"/>
</dbReference>
<dbReference type="GO" id="GO:0022857">
    <property type="term" value="F:transmembrane transporter activity"/>
    <property type="evidence" value="ECO:0007669"/>
    <property type="project" value="InterPro"/>
</dbReference>
<gene>
    <name evidence="7" type="primary">hlyD</name>
    <name evidence="7" type="ordered locus">LFE_1118</name>
</gene>
<sequence length="383" mass="41657">MDSKKNGKLRIAILVAVILVGGVSIAEKKGWLALMGGEKTSPAMMGMPVPVQRGVRKTVSLYKDYVGTTEAIRNVALQAMVTGYLKDQLIPDGSDVRKGMLIYRIDQRNYRAALAQAQAQVDRDNASFEYARANQKRNALMVVNGDVSKDVFQQSTSVMHQAASTILADKAALALAKINMGYTEIRAPFSGRLSRSLVYTGNLIGSGTQINTLVQLDPIYATFNPPESDLADILKNRSAGKMPATVRLAGNHQKTYNGTLSFLDNVIDRQTGTITARVTIPNAQKTLIPGEWVHVRLHIGDRQNALMIPQIAVGSNQVGKFVYVVSRDNKVEIRFVVLGVMEGDLIEAVKGLSDSDRIIVGNQQKIGPGMPVVPMEKVSNSHV</sequence>
<evidence type="ECO:0000259" key="4">
    <source>
        <dbReference type="Pfam" id="PF25917"/>
    </source>
</evidence>
<evidence type="ECO:0000259" key="5">
    <source>
        <dbReference type="Pfam" id="PF25944"/>
    </source>
</evidence>
<dbReference type="SUPFAM" id="SSF111369">
    <property type="entry name" value="HlyD-like secretion proteins"/>
    <property type="match status" value="1"/>
</dbReference>
<proteinExistence type="inferred from homology"/>
<dbReference type="Gene3D" id="1.10.287.470">
    <property type="entry name" value="Helix hairpin bin"/>
    <property type="match status" value="1"/>
</dbReference>
<comment type="similarity">
    <text evidence="2">Belongs to the membrane fusion protein (MFP) (TC 8.A.1) family.</text>
</comment>
<dbReference type="Gene3D" id="2.40.30.170">
    <property type="match status" value="1"/>
</dbReference>
<keyword evidence="8" id="KW-1185">Reference proteome</keyword>
<feature type="domain" description="Multidrug resistance protein MdtA-like barrel-sandwich hybrid" evidence="4">
    <location>
        <begin position="73"/>
        <end position="214"/>
    </location>
</feature>
<dbReference type="InterPro" id="IPR006143">
    <property type="entry name" value="RND_pump_MFP"/>
</dbReference>